<dbReference type="EMBL" id="CAXKWB010031714">
    <property type="protein sequence ID" value="CAL4140080.1"/>
    <property type="molecule type" value="Genomic_DNA"/>
</dbReference>
<comment type="caution">
    <text evidence="2">The sequence shown here is derived from an EMBL/GenBank/DDBJ whole genome shotgun (WGS) entry which is preliminary data.</text>
</comment>
<protein>
    <submittedName>
        <fullName evidence="2">Uncharacterized protein</fullName>
    </submittedName>
</protein>
<dbReference type="Proteomes" id="UP001497623">
    <property type="component" value="Unassembled WGS sequence"/>
</dbReference>
<feature type="region of interest" description="Disordered" evidence="1">
    <location>
        <begin position="259"/>
        <end position="337"/>
    </location>
</feature>
<reference evidence="2 3" key="1">
    <citation type="submission" date="2024-05" db="EMBL/GenBank/DDBJ databases">
        <authorList>
            <person name="Wallberg A."/>
        </authorList>
    </citation>
    <scope>NUCLEOTIDE SEQUENCE [LARGE SCALE GENOMIC DNA]</scope>
</reference>
<accession>A0AAV2RRM3</accession>
<feature type="compositionally biased region" description="Basic and acidic residues" evidence="1">
    <location>
        <begin position="219"/>
        <end position="230"/>
    </location>
</feature>
<dbReference type="AlphaFoldDB" id="A0AAV2RRM3"/>
<proteinExistence type="predicted"/>
<feature type="compositionally biased region" description="Basic and acidic residues" evidence="1">
    <location>
        <begin position="307"/>
        <end position="331"/>
    </location>
</feature>
<name>A0AAV2RRM3_MEGNR</name>
<evidence type="ECO:0000313" key="2">
    <source>
        <dbReference type="EMBL" id="CAL4140080.1"/>
    </source>
</evidence>
<feature type="region of interest" description="Disordered" evidence="1">
    <location>
        <begin position="74"/>
        <end position="93"/>
    </location>
</feature>
<feature type="compositionally biased region" description="Polar residues" evidence="1">
    <location>
        <begin position="281"/>
        <end position="293"/>
    </location>
</feature>
<keyword evidence="3" id="KW-1185">Reference proteome</keyword>
<feature type="region of interest" description="Disordered" evidence="1">
    <location>
        <begin position="209"/>
        <end position="235"/>
    </location>
</feature>
<evidence type="ECO:0000256" key="1">
    <source>
        <dbReference type="SAM" id="MobiDB-lite"/>
    </source>
</evidence>
<evidence type="ECO:0000313" key="3">
    <source>
        <dbReference type="Proteomes" id="UP001497623"/>
    </source>
</evidence>
<gene>
    <name evidence="2" type="ORF">MNOR_LOCUS28565</name>
</gene>
<feature type="non-terminal residue" evidence="2">
    <location>
        <position position="1"/>
    </location>
</feature>
<organism evidence="2 3">
    <name type="scientific">Meganyctiphanes norvegica</name>
    <name type="common">Northern krill</name>
    <name type="synonym">Thysanopoda norvegica</name>
    <dbReference type="NCBI Taxonomy" id="48144"/>
    <lineage>
        <taxon>Eukaryota</taxon>
        <taxon>Metazoa</taxon>
        <taxon>Ecdysozoa</taxon>
        <taxon>Arthropoda</taxon>
        <taxon>Crustacea</taxon>
        <taxon>Multicrustacea</taxon>
        <taxon>Malacostraca</taxon>
        <taxon>Eumalacostraca</taxon>
        <taxon>Eucarida</taxon>
        <taxon>Euphausiacea</taxon>
        <taxon>Euphausiidae</taxon>
        <taxon>Meganyctiphanes</taxon>
    </lineage>
</organism>
<sequence>VIINVLLRRALCEKNPLSKWVLLGALEVLQGRTPNLTPTMLSQLVNVSQHTEKSNIQPVKPIIPTTLSQLVNVSQHPKESNIPSTKAMKKNPYSEKEISNSIISESVGTQVDSVLKNEQFSDKSTQIRILTKTRDIDVQCMQVAKENKEIQCMPATLTKWIQVKQPKLMSNWSQTLIKVLKHNETQTLSQNYVKNEAQVLPQNNFINEAQTSPHNNVKKSIESPKKDIQESLKPIKNRGHLIRSWKLVEVDDIPKKRRKVNLHQISSESSNSNPSDKMNGRNYSQTDSNASSEDGSEDSPMFYGRPLIERKSKLEVEIPFHPKAKIQDPRLQKHNQK</sequence>
<feature type="compositionally biased region" description="Low complexity" evidence="1">
    <location>
        <begin position="266"/>
        <end position="275"/>
    </location>
</feature>